<dbReference type="Gene3D" id="3.40.50.1390">
    <property type="entry name" value="Resolvase, N-terminal catalytic domain"/>
    <property type="match status" value="1"/>
</dbReference>
<dbReference type="InterPro" id="IPR006118">
    <property type="entry name" value="Recombinase_CS"/>
</dbReference>
<evidence type="ECO:0000313" key="8">
    <source>
        <dbReference type="Proteomes" id="UP000236726"/>
    </source>
</evidence>
<evidence type="ECO:0000256" key="4">
    <source>
        <dbReference type="PROSITE-ProRule" id="PRU10137"/>
    </source>
</evidence>
<dbReference type="InterPro" id="IPR006119">
    <property type="entry name" value="Resolv_N"/>
</dbReference>
<dbReference type="InterPro" id="IPR009061">
    <property type="entry name" value="DNA-bd_dom_put_sf"/>
</dbReference>
<dbReference type="FunFam" id="3.40.50.1390:FF:000002">
    <property type="entry name" value="ORF1 in transposon ISC1904"/>
    <property type="match status" value="1"/>
</dbReference>
<dbReference type="PANTHER" id="PTHR36172">
    <property type="match status" value="1"/>
</dbReference>
<dbReference type="Gene3D" id="1.10.1660.10">
    <property type="match status" value="1"/>
</dbReference>
<protein>
    <submittedName>
        <fullName evidence="7">Predicted site-specific integrase-resolvase</fullName>
    </submittedName>
</protein>
<dbReference type="InterPro" id="IPR051491">
    <property type="entry name" value="Recombinase/Transposase-rel"/>
</dbReference>
<dbReference type="InterPro" id="IPR036162">
    <property type="entry name" value="Resolvase-like_N_sf"/>
</dbReference>
<dbReference type="CDD" id="cd03769">
    <property type="entry name" value="SR_IS607_transposase_like"/>
    <property type="match status" value="1"/>
</dbReference>
<dbReference type="GO" id="GO:0006355">
    <property type="term" value="P:regulation of DNA-templated transcription"/>
    <property type="evidence" value="ECO:0007669"/>
    <property type="project" value="InterPro"/>
</dbReference>
<dbReference type="RefSeq" id="WP_103952869.1">
    <property type="nucleotide sequence ID" value="NZ_FNUL01000009.1"/>
</dbReference>
<dbReference type="Pfam" id="PF13411">
    <property type="entry name" value="MerR_1"/>
    <property type="match status" value="1"/>
</dbReference>
<evidence type="ECO:0000259" key="5">
    <source>
        <dbReference type="PROSITE" id="PS50937"/>
    </source>
</evidence>
<dbReference type="Pfam" id="PF00239">
    <property type="entry name" value="Resolvase"/>
    <property type="match status" value="1"/>
</dbReference>
<dbReference type="Proteomes" id="UP000236726">
    <property type="component" value="Unassembled WGS sequence"/>
</dbReference>
<dbReference type="PROSITE" id="PS50937">
    <property type="entry name" value="HTH_MERR_2"/>
    <property type="match status" value="1"/>
</dbReference>
<evidence type="ECO:0000256" key="1">
    <source>
        <dbReference type="ARBA" id="ARBA00022908"/>
    </source>
</evidence>
<dbReference type="InterPro" id="IPR000551">
    <property type="entry name" value="MerR-type_HTH_dom"/>
</dbReference>
<feature type="domain" description="Resolvase/invertase-type recombinase catalytic" evidence="6">
    <location>
        <begin position="60"/>
        <end position="214"/>
    </location>
</feature>
<keyword evidence="8" id="KW-1185">Reference proteome</keyword>
<sequence length="214" mass="24741">MNKYYSIHEFSKIIGVSAQTLRNWDSNGKLHPHHTTASGYRYYSDEQLNQVMNIKPKNRITIGYCRVSSYKQKDDLERQIYNVKTYLMAKGQPFEIITDIGSGINYKKKGLQELIKRISQNQVERVVVLHKDRLLRFGFELVEYIASLYNCEIEIIDNTEKSEQQELVEELVQIITVSSCKSQGKRANKAKKLVQELIQGEESNDKGNKSNADT</sequence>
<feature type="active site" description="O-(5'-phospho-DNA)-serine intermediate" evidence="4">
    <location>
        <position position="68"/>
    </location>
</feature>
<evidence type="ECO:0000259" key="6">
    <source>
        <dbReference type="PROSITE" id="PS51736"/>
    </source>
</evidence>
<dbReference type="PROSITE" id="PS00397">
    <property type="entry name" value="RECOMBINASES_1"/>
    <property type="match status" value="1"/>
</dbReference>
<keyword evidence="3" id="KW-0233">DNA recombination</keyword>
<keyword evidence="1" id="KW-0229">DNA integration</keyword>
<reference evidence="7 8" key="1">
    <citation type="submission" date="2016-10" db="EMBL/GenBank/DDBJ databases">
        <authorList>
            <person name="de Groot N.N."/>
        </authorList>
    </citation>
    <scope>NUCLEOTIDE SEQUENCE [LARGE SCALE GENOMIC DNA]</scope>
    <source>
        <strain evidence="7 8">D15d</strain>
    </source>
</reference>
<dbReference type="GO" id="GO:0015074">
    <property type="term" value="P:DNA integration"/>
    <property type="evidence" value="ECO:0007669"/>
    <property type="project" value="UniProtKB-KW"/>
</dbReference>
<evidence type="ECO:0000256" key="2">
    <source>
        <dbReference type="ARBA" id="ARBA00023125"/>
    </source>
</evidence>
<proteinExistence type="predicted"/>
<dbReference type="InterPro" id="IPR041718">
    <property type="entry name" value="IS607_transposase-like"/>
</dbReference>
<dbReference type="PANTHER" id="PTHR36172:SF1">
    <property type="entry name" value="RESOLVASE-RELATED"/>
    <property type="match status" value="1"/>
</dbReference>
<dbReference type="SMART" id="SM00857">
    <property type="entry name" value="Resolvase"/>
    <property type="match status" value="1"/>
</dbReference>
<evidence type="ECO:0000256" key="3">
    <source>
        <dbReference type="ARBA" id="ARBA00023172"/>
    </source>
</evidence>
<dbReference type="Gene3D" id="1.10.287.2170">
    <property type="match status" value="1"/>
</dbReference>
<dbReference type="GO" id="GO:0000150">
    <property type="term" value="F:DNA strand exchange activity"/>
    <property type="evidence" value="ECO:0007669"/>
    <property type="project" value="InterPro"/>
</dbReference>
<accession>A0A1H5UY85</accession>
<name>A0A1H5UY85_9FIRM</name>
<keyword evidence="2" id="KW-0238">DNA-binding</keyword>
<dbReference type="GO" id="GO:0003677">
    <property type="term" value="F:DNA binding"/>
    <property type="evidence" value="ECO:0007669"/>
    <property type="project" value="UniProtKB-KW"/>
</dbReference>
<feature type="domain" description="HTH merR-type" evidence="5">
    <location>
        <begin position="4"/>
        <end position="48"/>
    </location>
</feature>
<dbReference type="SUPFAM" id="SSF46955">
    <property type="entry name" value="Putative DNA-binding domain"/>
    <property type="match status" value="1"/>
</dbReference>
<dbReference type="PROSITE" id="PS51736">
    <property type="entry name" value="RECOMBINASES_3"/>
    <property type="match status" value="1"/>
</dbReference>
<organism evidence="7 8">
    <name type="scientific">Lachnospira multipara</name>
    <dbReference type="NCBI Taxonomy" id="28051"/>
    <lineage>
        <taxon>Bacteria</taxon>
        <taxon>Bacillati</taxon>
        <taxon>Bacillota</taxon>
        <taxon>Clostridia</taxon>
        <taxon>Lachnospirales</taxon>
        <taxon>Lachnospiraceae</taxon>
        <taxon>Lachnospira</taxon>
    </lineage>
</organism>
<gene>
    <name evidence="7" type="ORF">SAMN05216537_1095</name>
</gene>
<dbReference type="EMBL" id="FNUL01000009">
    <property type="protein sequence ID" value="SEF79976.1"/>
    <property type="molecule type" value="Genomic_DNA"/>
</dbReference>
<dbReference type="SMART" id="SM00422">
    <property type="entry name" value="HTH_MERR"/>
    <property type="match status" value="1"/>
</dbReference>
<dbReference type="InterPro" id="IPR048046">
    <property type="entry name" value="Transpos_IS607"/>
</dbReference>
<dbReference type="AlphaFoldDB" id="A0A1H5UY85"/>
<evidence type="ECO:0000313" key="7">
    <source>
        <dbReference type="EMBL" id="SEF79976.1"/>
    </source>
</evidence>
<dbReference type="NCBIfam" id="NF033518">
    <property type="entry name" value="transpos_IS607"/>
    <property type="match status" value="1"/>
</dbReference>
<dbReference type="SUPFAM" id="SSF53041">
    <property type="entry name" value="Resolvase-like"/>
    <property type="match status" value="1"/>
</dbReference>